<comment type="caution">
    <text evidence="1">The sequence shown here is derived from an EMBL/GenBank/DDBJ whole genome shotgun (WGS) entry which is preliminary data.</text>
</comment>
<gene>
    <name evidence="1" type="ORF">TNCT_345891</name>
</gene>
<name>A0A8X6GF98_TRICU</name>
<keyword evidence="2" id="KW-1185">Reference proteome</keyword>
<organism evidence="1 2">
    <name type="scientific">Trichonephila clavata</name>
    <name type="common">Joro spider</name>
    <name type="synonym">Nephila clavata</name>
    <dbReference type="NCBI Taxonomy" id="2740835"/>
    <lineage>
        <taxon>Eukaryota</taxon>
        <taxon>Metazoa</taxon>
        <taxon>Ecdysozoa</taxon>
        <taxon>Arthropoda</taxon>
        <taxon>Chelicerata</taxon>
        <taxon>Arachnida</taxon>
        <taxon>Araneae</taxon>
        <taxon>Araneomorphae</taxon>
        <taxon>Entelegynae</taxon>
        <taxon>Araneoidea</taxon>
        <taxon>Nephilidae</taxon>
        <taxon>Trichonephila</taxon>
    </lineage>
</organism>
<accession>A0A8X6GF98</accession>
<dbReference type="Proteomes" id="UP000887116">
    <property type="component" value="Unassembled WGS sequence"/>
</dbReference>
<evidence type="ECO:0000313" key="1">
    <source>
        <dbReference type="EMBL" id="GFR03691.1"/>
    </source>
</evidence>
<dbReference type="EMBL" id="BMAO01015714">
    <property type="protein sequence ID" value="GFR03691.1"/>
    <property type="molecule type" value="Genomic_DNA"/>
</dbReference>
<sequence length="98" mass="11229">MDSICSFFVGNSRKNRWNQKKHLRGVIPVVRVSPICSKTEALFEGADDFDCCEVAHLKGLHVPCFEELTNAYIYCKYFITALFRVVSRIQSCFLSQMA</sequence>
<protein>
    <submittedName>
        <fullName evidence="1">Uncharacterized protein</fullName>
    </submittedName>
</protein>
<dbReference type="AlphaFoldDB" id="A0A8X6GF98"/>
<reference evidence="1" key="1">
    <citation type="submission" date="2020-07" db="EMBL/GenBank/DDBJ databases">
        <title>Multicomponent nature underlies the extraordinary mechanical properties of spider dragline silk.</title>
        <authorList>
            <person name="Kono N."/>
            <person name="Nakamura H."/>
            <person name="Mori M."/>
            <person name="Yoshida Y."/>
            <person name="Ohtoshi R."/>
            <person name="Malay A.D."/>
            <person name="Moran D.A.P."/>
            <person name="Tomita M."/>
            <person name="Numata K."/>
            <person name="Arakawa K."/>
        </authorList>
    </citation>
    <scope>NUCLEOTIDE SEQUENCE</scope>
</reference>
<proteinExistence type="predicted"/>
<evidence type="ECO:0000313" key="2">
    <source>
        <dbReference type="Proteomes" id="UP000887116"/>
    </source>
</evidence>